<dbReference type="RefSeq" id="WP_177193506.1">
    <property type="nucleotide sequence ID" value="NZ_FOUU01000001.1"/>
</dbReference>
<feature type="domain" description="HTH merR-type" evidence="2">
    <location>
        <begin position="18"/>
        <end position="87"/>
    </location>
</feature>
<dbReference type="Proteomes" id="UP000199611">
    <property type="component" value="Unassembled WGS sequence"/>
</dbReference>
<protein>
    <submittedName>
        <fullName evidence="3">DNA-binding transcriptional regulator, MerR family</fullName>
    </submittedName>
</protein>
<dbReference type="InterPro" id="IPR009061">
    <property type="entry name" value="DNA-bd_dom_put_sf"/>
</dbReference>
<feature type="coiled-coil region" evidence="1">
    <location>
        <begin position="83"/>
        <end position="110"/>
    </location>
</feature>
<gene>
    <name evidence="3" type="ORF">SAMN05660836_00672</name>
</gene>
<dbReference type="STRING" id="39841.SAMN05660836_00672"/>
<name>A0A1I4RKN7_9BACT</name>
<sequence>MATTRYCLVRYEEAGQYLRIEQVAEACGVHPELIDRFVRLGLIDPVDNESELLLFELDTVPLVRKIIRLRNDLGINYAGVGVVIDLLDRLDSLERRIEILEEQIAKLIALAST</sequence>
<accession>A0A1I4RKN7</accession>
<evidence type="ECO:0000259" key="2">
    <source>
        <dbReference type="SMART" id="SM00422"/>
    </source>
</evidence>
<keyword evidence="3" id="KW-0238">DNA-binding</keyword>
<organism evidence="3 4">
    <name type="scientific">Thermodesulforhabdus norvegica</name>
    <dbReference type="NCBI Taxonomy" id="39841"/>
    <lineage>
        <taxon>Bacteria</taxon>
        <taxon>Pseudomonadati</taxon>
        <taxon>Thermodesulfobacteriota</taxon>
        <taxon>Syntrophobacteria</taxon>
        <taxon>Syntrophobacterales</taxon>
        <taxon>Thermodesulforhabdaceae</taxon>
        <taxon>Thermodesulforhabdus</taxon>
    </lineage>
</organism>
<evidence type="ECO:0000313" key="4">
    <source>
        <dbReference type="Proteomes" id="UP000199611"/>
    </source>
</evidence>
<reference evidence="3 4" key="1">
    <citation type="submission" date="2016-10" db="EMBL/GenBank/DDBJ databases">
        <authorList>
            <person name="de Groot N.N."/>
        </authorList>
    </citation>
    <scope>NUCLEOTIDE SEQUENCE [LARGE SCALE GENOMIC DNA]</scope>
    <source>
        <strain evidence="3 4">DSM 9990</strain>
    </source>
</reference>
<dbReference type="AlphaFoldDB" id="A0A1I4RKN7"/>
<dbReference type="EMBL" id="FOUU01000001">
    <property type="protein sequence ID" value="SFM52838.1"/>
    <property type="molecule type" value="Genomic_DNA"/>
</dbReference>
<dbReference type="Pfam" id="PF13591">
    <property type="entry name" value="MerR_2"/>
    <property type="match status" value="1"/>
</dbReference>
<evidence type="ECO:0000256" key="1">
    <source>
        <dbReference type="SAM" id="Coils"/>
    </source>
</evidence>
<dbReference type="Gene3D" id="1.10.1660.10">
    <property type="match status" value="1"/>
</dbReference>
<evidence type="ECO:0000313" key="3">
    <source>
        <dbReference type="EMBL" id="SFM52838.1"/>
    </source>
</evidence>
<proteinExistence type="predicted"/>
<dbReference type="InterPro" id="IPR000551">
    <property type="entry name" value="MerR-type_HTH_dom"/>
</dbReference>
<dbReference type="GO" id="GO:0003677">
    <property type="term" value="F:DNA binding"/>
    <property type="evidence" value="ECO:0007669"/>
    <property type="project" value="UniProtKB-KW"/>
</dbReference>
<keyword evidence="4" id="KW-1185">Reference proteome</keyword>
<dbReference type="SMART" id="SM00422">
    <property type="entry name" value="HTH_MERR"/>
    <property type="match status" value="1"/>
</dbReference>
<dbReference type="SUPFAM" id="SSF46955">
    <property type="entry name" value="Putative DNA-binding domain"/>
    <property type="match status" value="1"/>
</dbReference>
<dbReference type="GO" id="GO:0006355">
    <property type="term" value="P:regulation of DNA-templated transcription"/>
    <property type="evidence" value="ECO:0007669"/>
    <property type="project" value="InterPro"/>
</dbReference>
<keyword evidence="1" id="KW-0175">Coiled coil</keyword>